<dbReference type="OrthoDB" id="7185309at2"/>
<name>A0A1H8HAE0_9PROT</name>
<evidence type="ECO:0008006" key="3">
    <source>
        <dbReference type="Google" id="ProtNLM"/>
    </source>
</evidence>
<accession>A0A1H8HAE0</accession>
<sequence length="101" mass="11279">MNIEFIYFKECPNANAARENLHKACSALGIEADWQEWDQNNDNVPEHVKDFGSPSILVEGKDVAGDPGECCQAKSCRVYEDGQNAPDVETIMVALRENLHQ</sequence>
<dbReference type="AlphaFoldDB" id="A0A1H8HAE0"/>
<dbReference type="Proteomes" id="UP000199459">
    <property type="component" value="Unassembled WGS sequence"/>
</dbReference>
<dbReference type="EMBL" id="FOCP01000022">
    <property type="protein sequence ID" value="SEN52498.1"/>
    <property type="molecule type" value="Genomic_DNA"/>
</dbReference>
<proteinExistence type="predicted"/>
<evidence type="ECO:0000313" key="2">
    <source>
        <dbReference type="Proteomes" id="UP000199459"/>
    </source>
</evidence>
<evidence type="ECO:0000313" key="1">
    <source>
        <dbReference type="EMBL" id="SEN52498.1"/>
    </source>
</evidence>
<reference evidence="1 2" key="1">
    <citation type="submission" date="2016-10" db="EMBL/GenBank/DDBJ databases">
        <authorList>
            <person name="de Groot N.N."/>
        </authorList>
    </citation>
    <scope>NUCLEOTIDE SEQUENCE [LARGE SCALE GENOMIC DNA]</scope>
    <source>
        <strain evidence="1 2">Nm22</strain>
    </source>
</reference>
<gene>
    <name evidence="1" type="ORF">SAMN05216325_12227</name>
</gene>
<dbReference type="RefSeq" id="WP_090633864.1">
    <property type="nucleotide sequence ID" value="NZ_FOCP01000022.1"/>
</dbReference>
<organism evidence="1 2">
    <name type="scientific">Nitrosomonas marina</name>
    <dbReference type="NCBI Taxonomy" id="917"/>
    <lineage>
        <taxon>Bacteria</taxon>
        <taxon>Pseudomonadati</taxon>
        <taxon>Pseudomonadota</taxon>
        <taxon>Betaproteobacteria</taxon>
        <taxon>Nitrosomonadales</taxon>
        <taxon>Nitrosomonadaceae</taxon>
        <taxon>Nitrosomonas</taxon>
    </lineage>
</organism>
<protein>
    <recommendedName>
        <fullName evidence="3">Thioredoxin domain-containing protein</fullName>
    </recommendedName>
</protein>